<feature type="coiled-coil region" evidence="1">
    <location>
        <begin position="245"/>
        <end position="272"/>
    </location>
</feature>
<gene>
    <name evidence="4" type="ORF">CLHOM_00010</name>
</gene>
<feature type="domain" description="Transposase IS116/IS110/IS902 C-terminal" evidence="3">
    <location>
        <begin position="284"/>
        <end position="363"/>
    </location>
</feature>
<dbReference type="GO" id="GO:0003677">
    <property type="term" value="F:DNA binding"/>
    <property type="evidence" value="ECO:0007669"/>
    <property type="project" value="InterPro"/>
</dbReference>
<evidence type="ECO:0000313" key="5">
    <source>
        <dbReference type="Proteomes" id="UP000037043"/>
    </source>
</evidence>
<dbReference type="Pfam" id="PF02371">
    <property type="entry name" value="Transposase_20"/>
    <property type="match status" value="1"/>
</dbReference>
<dbReference type="STRING" id="36844.SAMN04488501_1151"/>
<evidence type="ECO:0000259" key="3">
    <source>
        <dbReference type="Pfam" id="PF02371"/>
    </source>
</evidence>
<dbReference type="PANTHER" id="PTHR33055">
    <property type="entry name" value="TRANSPOSASE FOR INSERTION SEQUENCE ELEMENT IS1111A"/>
    <property type="match status" value="1"/>
</dbReference>
<dbReference type="RefSeq" id="WP_052219620.1">
    <property type="nucleotide sequence ID" value="NZ_LHUR01000001.1"/>
</dbReference>
<dbReference type="PANTHER" id="PTHR33055:SF13">
    <property type="entry name" value="TRANSPOSASE"/>
    <property type="match status" value="1"/>
</dbReference>
<name>A0A0L6ZF17_9CLOT</name>
<evidence type="ECO:0000313" key="4">
    <source>
        <dbReference type="EMBL" id="KOA21566.1"/>
    </source>
</evidence>
<dbReference type="InterPro" id="IPR002525">
    <property type="entry name" value="Transp_IS110-like_N"/>
</dbReference>
<proteinExistence type="predicted"/>
<protein>
    <submittedName>
        <fullName evidence="4">Transposase IS116/IS110/IS902 family protein</fullName>
    </submittedName>
</protein>
<dbReference type="Proteomes" id="UP000037043">
    <property type="component" value="Unassembled WGS sequence"/>
</dbReference>
<dbReference type="AlphaFoldDB" id="A0A0L6ZF17"/>
<dbReference type="GO" id="GO:0004803">
    <property type="term" value="F:transposase activity"/>
    <property type="evidence" value="ECO:0007669"/>
    <property type="project" value="InterPro"/>
</dbReference>
<dbReference type="PATRIC" id="fig|1121318.3.peg.1"/>
<reference evidence="5" key="1">
    <citation type="submission" date="2015-08" db="EMBL/GenBank/DDBJ databases">
        <title>Genome sequence of the strict anaerobe Clostridium homopropionicum LuHBu1 (DSM 5847T).</title>
        <authorList>
            <person name="Poehlein A."/>
            <person name="Beck M."/>
            <person name="Schiel-Bengelsdorf B."/>
            <person name="Bengelsdorf F.R."/>
            <person name="Daniel R."/>
            <person name="Duerre P."/>
        </authorList>
    </citation>
    <scope>NUCLEOTIDE SEQUENCE [LARGE SCALE GENOMIC DNA]</scope>
    <source>
        <strain evidence="5">DSM 5847</strain>
    </source>
</reference>
<dbReference type="EMBL" id="LHUR01000001">
    <property type="protein sequence ID" value="KOA21566.1"/>
    <property type="molecule type" value="Genomic_DNA"/>
</dbReference>
<dbReference type="InterPro" id="IPR047650">
    <property type="entry name" value="Transpos_IS110"/>
</dbReference>
<comment type="caution">
    <text evidence="4">The sequence shown here is derived from an EMBL/GenBank/DDBJ whole genome shotgun (WGS) entry which is preliminary data.</text>
</comment>
<organism evidence="4 5">
    <name type="scientific">Clostridium homopropionicum DSM 5847</name>
    <dbReference type="NCBI Taxonomy" id="1121318"/>
    <lineage>
        <taxon>Bacteria</taxon>
        <taxon>Bacillati</taxon>
        <taxon>Bacillota</taxon>
        <taxon>Clostridia</taxon>
        <taxon>Eubacteriales</taxon>
        <taxon>Clostridiaceae</taxon>
        <taxon>Clostridium</taxon>
    </lineage>
</organism>
<keyword evidence="1" id="KW-0175">Coiled coil</keyword>
<evidence type="ECO:0000259" key="2">
    <source>
        <dbReference type="Pfam" id="PF01548"/>
    </source>
</evidence>
<keyword evidence="5" id="KW-1185">Reference proteome</keyword>
<evidence type="ECO:0000256" key="1">
    <source>
        <dbReference type="SAM" id="Coils"/>
    </source>
</evidence>
<dbReference type="Pfam" id="PF01548">
    <property type="entry name" value="DEDD_Tnp_IS110"/>
    <property type="match status" value="1"/>
</dbReference>
<accession>A0A0L6ZF17</accession>
<dbReference type="GO" id="GO:0006313">
    <property type="term" value="P:DNA transposition"/>
    <property type="evidence" value="ECO:0007669"/>
    <property type="project" value="InterPro"/>
</dbReference>
<dbReference type="NCBIfam" id="NF033542">
    <property type="entry name" value="transpos_IS110"/>
    <property type="match status" value="1"/>
</dbReference>
<feature type="domain" description="Transposase IS110-like N-terminal" evidence="2">
    <location>
        <begin position="10"/>
        <end position="167"/>
    </location>
</feature>
<sequence>MSKFFYRPIVGIDVSADFSVIAILAPDGEIYRKPFKIMHNRNGFDYLVDQIKKVEEEFNMKTAIFMESTGVYHLTLFHFLKDTFEVCILNPLITNCNKNGDIRKVKNDKKDALTIATIGKFQNVKYSSNFDVEIYTLKSLYRDYYKFTDSKSTFKKKLSTDLRVIFPRYSSVFSDITSKTSIAVLKKYSSPEAVLNAERDELINLISNNSRKGLAHSENTYKKLYDAAEEAVYIGLKSPSLFVKIINTIAVIESLENQIKNLLSEIHLLMRSDRISDEFKKNVQLLYSIPGVGELTAITIISEIGNIKGFVKPKHLVAYFGLDPSVSQSGKFNSDRNVMSKRGTRIGRRALYAVALASIRKNRNGEPINRVLLNFYNENMKGKSKKVGLVAIMHKLINYIFSVLKNQKEYELRDPKIHSKMYLTNKSNKAA</sequence>
<dbReference type="InterPro" id="IPR003346">
    <property type="entry name" value="Transposase_20"/>
</dbReference>